<organism evidence="1 2">
    <name type="scientific">Chryseosolibacter histidini</name>
    <dbReference type="NCBI Taxonomy" id="2782349"/>
    <lineage>
        <taxon>Bacteria</taxon>
        <taxon>Pseudomonadati</taxon>
        <taxon>Bacteroidota</taxon>
        <taxon>Cytophagia</taxon>
        <taxon>Cytophagales</taxon>
        <taxon>Chryseotaleaceae</taxon>
        <taxon>Chryseosolibacter</taxon>
    </lineage>
</organism>
<accession>A0AAP2DF40</accession>
<dbReference type="Proteomes" id="UP001319200">
    <property type="component" value="Unassembled WGS sequence"/>
</dbReference>
<dbReference type="AlphaFoldDB" id="A0AAP2DF40"/>
<protein>
    <submittedName>
        <fullName evidence="1">Uncharacterized protein</fullName>
    </submittedName>
</protein>
<dbReference type="EMBL" id="JAHESF010000001">
    <property type="protein sequence ID" value="MBT1695343.1"/>
    <property type="molecule type" value="Genomic_DNA"/>
</dbReference>
<name>A0AAP2DF40_9BACT</name>
<proteinExistence type="predicted"/>
<gene>
    <name evidence="1" type="ORF">KK083_00555</name>
</gene>
<evidence type="ECO:0000313" key="2">
    <source>
        <dbReference type="Proteomes" id="UP001319200"/>
    </source>
</evidence>
<comment type="caution">
    <text evidence="1">The sequence shown here is derived from an EMBL/GenBank/DDBJ whole genome shotgun (WGS) entry which is preliminary data.</text>
</comment>
<keyword evidence="2" id="KW-1185">Reference proteome</keyword>
<evidence type="ECO:0000313" key="1">
    <source>
        <dbReference type="EMBL" id="MBT1695343.1"/>
    </source>
</evidence>
<reference evidence="1 2" key="1">
    <citation type="submission" date="2021-05" db="EMBL/GenBank/DDBJ databases">
        <title>A Polyphasic approach of four new species of the genus Ohtaekwangia: Ohtaekwangia histidinii sp. nov., Ohtaekwangia cretensis sp. nov., Ohtaekwangia indiensis sp. nov., Ohtaekwangia reichenbachii sp. nov. from diverse environment.</title>
        <authorList>
            <person name="Octaviana S."/>
        </authorList>
    </citation>
    <scope>NUCLEOTIDE SEQUENCE [LARGE SCALE GENOMIC DNA]</scope>
    <source>
        <strain evidence="1 2">PWU4</strain>
    </source>
</reference>
<dbReference type="RefSeq" id="WP_254158893.1">
    <property type="nucleotide sequence ID" value="NZ_JAHESF010000001.1"/>
</dbReference>
<sequence length="164" mass="18251">MRIRTFLSIALIVISGTGFSQVPDSLSAVYSVINAVFPAASKTKLLDTPLAFSRLNEDLLQELVKLNKISGEEKAFILRQTQQTPFKKWDEARLPGVKTFRLSPSGSYSTGSYGVAVPVFSRNGKLAIIYVHYLASDMVHTQILVYELVNGKWQYTQSLLSEMS</sequence>